<feature type="region of interest" description="Disordered" evidence="3">
    <location>
        <begin position="95"/>
        <end position="169"/>
    </location>
</feature>
<feature type="compositionally biased region" description="Polar residues" evidence="3">
    <location>
        <begin position="95"/>
        <end position="108"/>
    </location>
</feature>
<gene>
    <name evidence="4" type="ORF">N7494_012973</name>
</gene>
<evidence type="ECO:0000313" key="4">
    <source>
        <dbReference type="EMBL" id="KAJ5526323.1"/>
    </source>
</evidence>
<evidence type="ECO:0000313" key="5">
    <source>
        <dbReference type="Proteomes" id="UP001220324"/>
    </source>
</evidence>
<dbReference type="Pfam" id="PF07896">
    <property type="entry name" value="DUF1674"/>
    <property type="match status" value="1"/>
</dbReference>
<dbReference type="GO" id="GO:0034553">
    <property type="term" value="P:mitochondrial respiratory chain complex II assembly"/>
    <property type="evidence" value="ECO:0007669"/>
    <property type="project" value="TreeGrafter"/>
</dbReference>
<protein>
    <recommendedName>
        <fullName evidence="2">Succinate dehydrogenase assembly factor 4, mitochondrial</fullName>
    </recommendedName>
</protein>
<feature type="compositionally biased region" description="Low complexity" evidence="3">
    <location>
        <begin position="65"/>
        <end position="74"/>
    </location>
</feature>
<organism evidence="4 5">
    <name type="scientific">Penicillium frequentans</name>
    <dbReference type="NCBI Taxonomy" id="3151616"/>
    <lineage>
        <taxon>Eukaryota</taxon>
        <taxon>Fungi</taxon>
        <taxon>Dikarya</taxon>
        <taxon>Ascomycota</taxon>
        <taxon>Pezizomycotina</taxon>
        <taxon>Eurotiomycetes</taxon>
        <taxon>Eurotiomycetidae</taxon>
        <taxon>Eurotiales</taxon>
        <taxon>Aspergillaceae</taxon>
        <taxon>Penicillium</taxon>
    </lineage>
</organism>
<comment type="caution">
    <text evidence="4">The sequence shown here is derived from an EMBL/GenBank/DDBJ whole genome shotgun (WGS) entry which is preliminary data.</text>
</comment>
<name>A0AAD6GB37_9EURO</name>
<evidence type="ECO:0000256" key="1">
    <source>
        <dbReference type="ARBA" id="ARBA00005701"/>
    </source>
</evidence>
<accession>A0AAD6GB37</accession>
<sequence length="169" mass="18310">MTRLAYIIAAGRAHTLDPFSIRDSLIPLTMLFFIALPRARLSSLSRVAIRPISTTSALRNANGDGKPAFPFAKGPAPPRLPKEEQEIFEELQKRSTGAFSTPQVNQSPKAEIKVNGSGEELHPDAPQGLKPEFEGETNPKTGEVGGPKNEPLRWGAGGDWSYGGRVTDF</sequence>
<evidence type="ECO:0000256" key="3">
    <source>
        <dbReference type="SAM" id="MobiDB-lite"/>
    </source>
</evidence>
<dbReference type="PANTHER" id="PTHR28524">
    <property type="entry name" value="SUCCINATE DEHYDROGENASE ASSEMBLY FACTOR 4, MITOCHONDRIAL"/>
    <property type="match status" value="1"/>
</dbReference>
<proteinExistence type="inferred from homology"/>
<dbReference type="PANTHER" id="PTHR28524:SF3">
    <property type="entry name" value="SUCCINATE DEHYDROGENASE ASSEMBLY FACTOR 4, MITOCHONDRIAL"/>
    <property type="match status" value="1"/>
</dbReference>
<reference evidence="4 5" key="1">
    <citation type="journal article" date="2023" name="IMA Fungus">
        <title>Comparative genomic study of the Penicillium genus elucidates a diverse pangenome and 15 lateral gene transfer events.</title>
        <authorList>
            <person name="Petersen C."/>
            <person name="Sorensen T."/>
            <person name="Nielsen M.R."/>
            <person name="Sondergaard T.E."/>
            <person name="Sorensen J.L."/>
            <person name="Fitzpatrick D.A."/>
            <person name="Frisvad J.C."/>
            <person name="Nielsen K.L."/>
        </authorList>
    </citation>
    <scope>NUCLEOTIDE SEQUENCE [LARGE SCALE GENOMIC DNA]</scope>
    <source>
        <strain evidence="4 5">IBT 35679</strain>
    </source>
</reference>
<dbReference type="EMBL" id="JAQIZZ010000008">
    <property type="protein sequence ID" value="KAJ5526323.1"/>
    <property type="molecule type" value="Genomic_DNA"/>
</dbReference>
<keyword evidence="5" id="KW-1185">Reference proteome</keyword>
<evidence type="ECO:0000256" key="2">
    <source>
        <dbReference type="ARBA" id="ARBA00022170"/>
    </source>
</evidence>
<dbReference type="Proteomes" id="UP001220324">
    <property type="component" value="Unassembled WGS sequence"/>
</dbReference>
<comment type="similarity">
    <text evidence="1">Belongs to the SDHAF4 family.</text>
</comment>
<dbReference type="InterPro" id="IPR012875">
    <property type="entry name" value="SDHF4"/>
</dbReference>
<feature type="region of interest" description="Disordered" evidence="3">
    <location>
        <begin position="59"/>
        <end position="80"/>
    </location>
</feature>
<dbReference type="GO" id="GO:0005739">
    <property type="term" value="C:mitochondrion"/>
    <property type="evidence" value="ECO:0007669"/>
    <property type="project" value="TreeGrafter"/>
</dbReference>
<dbReference type="AlphaFoldDB" id="A0AAD6GB37"/>